<dbReference type="InterPro" id="IPR011010">
    <property type="entry name" value="DNA_brk_join_enz"/>
</dbReference>
<reference evidence="1" key="1">
    <citation type="journal article" date="2014" name="Int. J. Syst. Evol. Microbiol.">
        <title>Complete genome sequence of Corynebacterium casei LMG S-19264T (=DSM 44701T), isolated from a smear-ripened cheese.</title>
        <authorList>
            <consortium name="US DOE Joint Genome Institute (JGI-PGF)"/>
            <person name="Walter F."/>
            <person name="Albersmeier A."/>
            <person name="Kalinowski J."/>
            <person name="Ruckert C."/>
        </authorList>
    </citation>
    <scope>NUCLEOTIDE SEQUENCE</scope>
    <source>
        <strain evidence="1">JCM 4518</strain>
    </source>
</reference>
<sequence>MPCCPAGLLACWPAGLLACWPAGLLACYVGSGARASELLGVRLEDVDWSVGRLWVITKGTGLRRPGARVPAGVRLHGCLPGPGRAARAGRAALADPPG</sequence>
<dbReference type="AlphaFoldDB" id="A0A918T909"/>
<evidence type="ECO:0000313" key="1">
    <source>
        <dbReference type="EMBL" id="GHB08526.1"/>
    </source>
</evidence>
<organism evidence="1 2">
    <name type="scientific">Streptomyces termitum</name>
    <dbReference type="NCBI Taxonomy" id="67368"/>
    <lineage>
        <taxon>Bacteria</taxon>
        <taxon>Bacillati</taxon>
        <taxon>Actinomycetota</taxon>
        <taxon>Actinomycetes</taxon>
        <taxon>Kitasatosporales</taxon>
        <taxon>Streptomycetaceae</taxon>
        <taxon>Streptomyces</taxon>
    </lineage>
</organism>
<comment type="caution">
    <text evidence="1">The sequence shown here is derived from an EMBL/GenBank/DDBJ whole genome shotgun (WGS) entry which is preliminary data.</text>
</comment>
<keyword evidence="2" id="KW-1185">Reference proteome</keyword>
<name>A0A918T909_9ACTN</name>
<proteinExistence type="predicted"/>
<dbReference type="Proteomes" id="UP000644020">
    <property type="component" value="Unassembled WGS sequence"/>
</dbReference>
<evidence type="ECO:0000313" key="2">
    <source>
        <dbReference type="Proteomes" id="UP000644020"/>
    </source>
</evidence>
<gene>
    <name evidence="1" type="ORF">GCM10010305_59390</name>
</gene>
<dbReference type="GO" id="GO:0003677">
    <property type="term" value="F:DNA binding"/>
    <property type="evidence" value="ECO:0007669"/>
    <property type="project" value="InterPro"/>
</dbReference>
<accession>A0A918T909</accession>
<protein>
    <submittedName>
        <fullName evidence="1">Uncharacterized protein</fullName>
    </submittedName>
</protein>
<reference evidence="1" key="2">
    <citation type="submission" date="2020-09" db="EMBL/GenBank/DDBJ databases">
        <authorList>
            <person name="Sun Q."/>
            <person name="Ohkuma M."/>
        </authorList>
    </citation>
    <scope>NUCLEOTIDE SEQUENCE</scope>
    <source>
        <strain evidence="1">JCM 4518</strain>
    </source>
</reference>
<dbReference type="SUPFAM" id="SSF56349">
    <property type="entry name" value="DNA breaking-rejoining enzymes"/>
    <property type="match status" value="1"/>
</dbReference>
<dbReference type="EMBL" id="BMUL01000024">
    <property type="protein sequence ID" value="GHB08526.1"/>
    <property type="molecule type" value="Genomic_DNA"/>
</dbReference>